<dbReference type="SMART" id="SM00364">
    <property type="entry name" value="LRR_BAC"/>
    <property type="match status" value="7"/>
</dbReference>
<dbReference type="Pfam" id="PF13855">
    <property type="entry name" value="LRR_8"/>
    <property type="match status" value="1"/>
</dbReference>
<feature type="domain" description="Disease resistance R13L4/SHOC-2-like LRR" evidence="3">
    <location>
        <begin position="180"/>
        <end position="262"/>
    </location>
</feature>
<sequence length="619" mass="67008">MAAYSTSSSSSLLLTARISPSPELFASRGGRNASLTNARGRGAHLRMLVLPSKLRRPGVQLKGQRESTLIANASTTSVQGLDADVEARISLAASTGRLDLSDCGLEEVPPRVWEIEDLVDLSLAGNRITSLPADIKNLRALRRLGLAGNSLKELPQGIGNLQQLEGLWIHGNNLQSLPPQIGELKQLKMLALAGNKLTELPESISGLTSLQILSVAGNKLRGLPSGIGNLKALTILAVYGNALLSLPENLTKLTCLQDLWLQGNELEALPESWGRMCSLKQLSLADNRLEALPESIGDLQSLETLWIYCNKLKTLPESLAALKKLQYIWAEGNPLEGEPLRESLALLAGVKALGISSNVIFPSAMPESMEKALSLSEISGSGDALERGGYFKLQQWNLGKKADTVIVAFGSAPAVPNWAGLLSKVKAEMKRKQATSTFDILFVVDSKRSWYTHEDNVELENYAESSTSSGSGNVSSGMGNYYRRELEVAVKPYRRVIMLGDSMGASAALMFSPLATAVIAFCPQVDLSTSSIRPGHSYSWLKIFKDELLSAVSLSSARIIVHSGTWSHDVNQAKLLPSDKVNLKIHDVNDHRLALALNTQNQLLNIVLHEIQECNLTVQ</sequence>
<dbReference type="InterPro" id="IPR032675">
    <property type="entry name" value="LRR_dom_sf"/>
</dbReference>
<evidence type="ECO:0000313" key="4">
    <source>
        <dbReference type="EnsemblPlants" id="Pp3c23_1160V3.2"/>
    </source>
</evidence>
<dbReference type="GeneID" id="112276180"/>
<dbReference type="EnsemblPlants" id="Pp3c23_1160V3.3">
    <property type="protein sequence ID" value="Pp3c23_1160V3.3"/>
    <property type="gene ID" value="Pp3c23_1160"/>
</dbReference>
<evidence type="ECO:0000259" key="3">
    <source>
        <dbReference type="Pfam" id="PF23598"/>
    </source>
</evidence>
<dbReference type="PROSITE" id="PS51450">
    <property type="entry name" value="LRR"/>
    <property type="match status" value="1"/>
</dbReference>
<gene>
    <name evidence="4" type="primary">LOC112276180</name>
</gene>
<dbReference type="InterPro" id="IPR003591">
    <property type="entry name" value="Leu-rich_rpt_typical-subtyp"/>
</dbReference>
<dbReference type="InterPro" id="IPR050216">
    <property type="entry name" value="LRR_domain-containing"/>
</dbReference>
<dbReference type="EnsemblPlants" id="Pp3c23_1160V3.2">
    <property type="protein sequence ID" value="Pp3c23_1160V3.2"/>
    <property type="gene ID" value="Pp3c23_1160"/>
</dbReference>
<dbReference type="KEGG" id="ppp:112276180"/>
<dbReference type="Proteomes" id="UP000006727">
    <property type="component" value="Chromosome 23"/>
</dbReference>
<dbReference type="InterPro" id="IPR055414">
    <property type="entry name" value="LRR_R13L4/SHOC2-like"/>
</dbReference>
<dbReference type="SMART" id="SM00365">
    <property type="entry name" value="LRR_SD22"/>
    <property type="match status" value="6"/>
</dbReference>
<dbReference type="PANTHER" id="PTHR48051:SF25">
    <property type="entry name" value="LEUCINE RICH REPEAT PROTEIN"/>
    <property type="match status" value="1"/>
</dbReference>
<reference evidence="4 5" key="2">
    <citation type="journal article" date="2018" name="Plant J.">
        <title>The Physcomitrella patens chromosome-scale assembly reveals moss genome structure and evolution.</title>
        <authorList>
            <person name="Lang D."/>
            <person name="Ullrich K.K."/>
            <person name="Murat F."/>
            <person name="Fuchs J."/>
            <person name="Jenkins J."/>
            <person name="Haas F.B."/>
            <person name="Piednoel M."/>
            <person name="Gundlach H."/>
            <person name="Van Bel M."/>
            <person name="Meyberg R."/>
            <person name="Vives C."/>
            <person name="Morata J."/>
            <person name="Symeonidi A."/>
            <person name="Hiss M."/>
            <person name="Muchero W."/>
            <person name="Kamisugi Y."/>
            <person name="Saleh O."/>
            <person name="Blanc G."/>
            <person name="Decker E.L."/>
            <person name="van Gessel N."/>
            <person name="Grimwood J."/>
            <person name="Hayes R.D."/>
            <person name="Graham S.W."/>
            <person name="Gunter L.E."/>
            <person name="McDaniel S.F."/>
            <person name="Hoernstein S.N.W."/>
            <person name="Larsson A."/>
            <person name="Li F.W."/>
            <person name="Perroud P.F."/>
            <person name="Phillips J."/>
            <person name="Ranjan P."/>
            <person name="Rokshar D.S."/>
            <person name="Rothfels C.J."/>
            <person name="Schneider L."/>
            <person name="Shu S."/>
            <person name="Stevenson D.W."/>
            <person name="Thummler F."/>
            <person name="Tillich M."/>
            <person name="Villarreal Aguilar J.C."/>
            <person name="Widiez T."/>
            <person name="Wong G.K."/>
            <person name="Wymore A."/>
            <person name="Zhang Y."/>
            <person name="Zimmer A.D."/>
            <person name="Quatrano R.S."/>
            <person name="Mayer K.F.X."/>
            <person name="Goodstein D."/>
            <person name="Casacuberta J.M."/>
            <person name="Vandepoele K."/>
            <person name="Reski R."/>
            <person name="Cuming A.C."/>
            <person name="Tuskan G.A."/>
            <person name="Maumus F."/>
            <person name="Salse J."/>
            <person name="Schmutz J."/>
            <person name="Rensing S.A."/>
        </authorList>
    </citation>
    <scope>NUCLEOTIDE SEQUENCE [LARGE SCALE GENOMIC DNA]</scope>
    <source>
        <strain evidence="4 5">cv. Gransden 2004</strain>
    </source>
</reference>
<reference evidence="4 5" key="1">
    <citation type="journal article" date="2008" name="Science">
        <title>The Physcomitrella genome reveals evolutionary insights into the conquest of land by plants.</title>
        <authorList>
            <person name="Rensing S."/>
            <person name="Lang D."/>
            <person name="Zimmer A."/>
            <person name="Terry A."/>
            <person name="Salamov A."/>
            <person name="Shapiro H."/>
            <person name="Nishiyama T."/>
            <person name="Perroud P.-F."/>
            <person name="Lindquist E."/>
            <person name="Kamisugi Y."/>
            <person name="Tanahashi T."/>
            <person name="Sakakibara K."/>
            <person name="Fujita T."/>
            <person name="Oishi K."/>
            <person name="Shin-I T."/>
            <person name="Kuroki Y."/>
            <person name="Toyoda A."/>
            <person name="Suzuki Y."/>
            <person name="Hashimoto A."/>
            <person name="Yamaguchi K."/>
            <person name="Sugano A."/>
            <person name="Kohara Y."/>
            <person name="Fujiyama A."/>
            <person name="Anterola A."/>
            <person name="Aoki S."/>
            <person name="Ashton N."/>
            <person name="Barbazuk W.B."/>
            <person name="Barker E."/>
            <person name="Bennetzen J."/>
            <person name="Bezanilla M."/>
            <person name="Blankenship R."/>
            <person name="Cho S.H."/>
            <person name="Dutcher S."/>
            <person name="Estelle M."/>
            <person name="Fawcett J.A."/>
            <person name="Gundlach H."/>
            <person name="Hanada K."/>
            <person name="Heyl A."/>
            <person name="Hicks K.A."/>
            <person name="Hugh J."/>
            <person name="Lohr M."/>
            <person name="Mayer K."/>
            <person name="Melkozernov A."/>
            <person name="Murata T."/>
            <person name="Nelson D."/>
            <person name="Pils B."/>
            <person name="Prigge M."/>
            <person name="Reiss B."/>
            <person name="Renner T."/>
            <person name="Rombauts S."/>
            <person name="Rushton P."/>
            <person name="Sanderfoot A."/>
            <person name="Schween G."/>
            <person name="Shiu S.-H."/>
            <person name="Stueber K."/>
            <person name="Theodoulou F.L."/>
            <person name="Tu H."/>
            <person name="Van de Peer Y."/>
            <person name="Verrier P.J."/>
            <person name="Waters E."/>
            <person name="Wood A."/>
            <person name="Yang L."/>
            <person name="Cove D."/>
            <person name="Cuming A."/>
            <person name="Hasebe M."/>
            <person name="Lucas S."/>
            <person name="Mishler D.B."/>
            <person name="Reski R."/>
            <person name="Grigoriev I."/>
            <person name="Quatrano R.S."/>
            <person name="Boore J.L."/>
        </authorList>
    </citation>
    <scope>NUCLEOTIDE SEQUENCE [LARGE SCALE GENOMIC DNA]</scope>
    <source>
        <strain evidence="4 5">cv. Gransden 2004</strain>
    </source>
</reference>
<dbReference type="Gramene" id="Pp3c23_1160V3.3">
    <property type="protein sequence ID" value="Pp3c23_1160V3.3"/>
    <property type="gene ID" value="Pp3c23_1160"/>
</dbReference>
<proteinExistence type="predicted"/>
<dbReference type="OrthoDB" id="676979at2759"/>
<dbReference type="RefSeq" id="XP_024363042.1">
    <property type="nucleotide sequence ID" value="XM_024507274.2"/>
</dbReference>
<organism evidence="4 5">
    <name type="scientific">Physcomitrium patens</name>
    <name type="common">Spreading-leaved earth moss</name>
    <name type="synonym">Physcomitrella patens</name>
    <dbReference type="NCBI Taxonomy" id="3218"/>
    <lineage>
        <taxon>Eukaryota</taxon>
        <taxon>Viridiplantae</taxon>
        <taxon>Streptophyta</taxon>
        <taxon>Embryophyta</taxon>
        <taxon>Bryophyta</taxon>
        <taxon>Bryophytina</taxon>
        <taxon>Bryopsida</taxon>
        <taxon>Funariidae</taxon>
        <taxon>Funariales</taxon>
        <taxon>Funariaceae</taxon>
        <taxon>Physcomitrium</taxon>
    </lineage>
</organism>
<name>A0A7I4CGC9_PHYPA</name>
<evidence type="ECO:0000256" key="2">
    <source>
        <dbReference type="ARBA" id="ARBA00022737"/>
    </source>
</evidence>
<dbReference type="PANTHER" id="PTHR48051">
    <property type="match status" value="1"/>
</dbReference>
<evidence type="ECO:0000313" key="5">
    <source>
        <dbReference type="Proteomes" id="UP000006727"/>
    </source>
</evidence>
<dbReference type="AlphaFoldDB" id="A0A7I4CGC9"/>
<evidence type="ECO:0000256" key="1">
    <source>
        <dbReference type="ARBA" id="ARBA00022614"/>
    </source>
</evidence>
<dbReference type="SMART" id="SM00369">
    <property type="entry name" value="LRR_TYP"/>
    <property type="match status" value="9"/>
</dbReference>
<keyword evidence="2" id="KW-0677">Repeat</keyword>
<dbReference type="EMBL" id="ABEU02000023">
    <property type="status" value="NOT_ANNOTATED_CDS"/>
    <property type="molecule type" value="Genomic_DNA"/>
</dbReference>
<keyword evidence="1" id="KW-0433">Leucine-rich repeat</keyword>
<accession>A0A7I4CGC9</accession>
<dbReference type="InterPro" id="IPR001611">
    <property type="entry name" value="Leu-rich_rpt"/>
</dbReference>
<dbReference type="Gramene" id="Pp3c23_1160V3.2">
    <property type="protein sequence ID" value="Pp3c23_1160V3.2"/>
    <property type="gene ID" value="Pp3c23_1160"/>
</dbReference>
<dbReference type="SUPFAM" id="SSF52058">
    <property type="entry name" value="L domain-like"/>
    <property type="match status" value="1"/>
</dbReference>
<reference evidence="4" key="3">
    <citation type="submission" date="2020-12" db="UniProtKB">
        <authorList>
            <consortium name="EnsemblPlants"/>
        </authorList>
    </citation>
    <scope>IDENTIFICATION</scope>
</reference>
<dbReference type="Gene3D" id="3.80.10.10">
    <property type="entry name" value="Ribonuclease Inhibitor"/>
    <property type="match status" value="2"/>
</dbReference>
<keyword evidence="5" id="KW-1185">Reference proteome</keyword>
<dbReference type="FunFam" id="3.80.10.10:FF:000458">
    <property type="entry name" value="Leucine rich repeat containing 57"/>
    <property type="match status" value="1"/>
</dbReference>
<dbReference type="Pfam" id="PF23598">
    <property type="entry name" value="LRR_14"/>
    <property type="match status" value="1"/>
</dbReference>
<protein>
    <recommendedName>
        <fullName evidence="3">Disease resistance R13L4/SHOC-2-like LRR domain-containing protein</fullName>
    </recommendedName>
</protein>